<accession>A0AC61PL68</accession>
<name>A0AC61PL68_9FIRM</name>
<protein>
    <submittedName>
        <fullName evidence="1">Helix-turn-helix domain-containing protein</fullName>
    </submittedName>
</protein>
<gene>
    <name evidence="1" type="ORF">SAMN06297397_1573</name>
</gene>
<comment type="caution">
    <text evidence="1">The sequence shown here is derived from an EMBL/GenBank/DDBJ whole genome shotgun (WGS) entry which is preliminary data.</text>
</comment>
<evidence type="ECO:0000313" key="1">
    <source>
        <dbReference type="EMBL" id="SMC58660.1"/>
    </source>
</evidence>
<organism evidence="1 2">
    <name type="scientific">Aristaeella lactis</name>
    <dbReference type="NCBI Taxonomy" id="3046383"/>
    <lineage>
        <taxon>Bacteria</taxon>
        <taxon>Bacillati</taxon>
        <taxon>Bacillota</taxon>
        <taxon>Clostridia</taxon>
        <taxon>Eubacteriales</taxon>
        <taxon>Aristaeellaceae</taxon>
        <taxon>Aristaeella</taxon>
    </lineage>
</organism>
<dbReference type="Proteomes" id="UP000192328">
    <property type="component" value="Unassembled WGS sequence"/>
</dbReference>
<proteinExistence type="predicted"/>
<dbReference type="EMBL" id="FWXZ01000002">
    <property type="protein sequence ID" value="SMC58660.1"/>
    <property type="molecule type" value="Genomic_DNA"/>
</dbReference>
<reference evidence="1" key="1">
    <citation type="submission" date="2017-04" db="EMBL/GenBank/DDBJ databases">
        <authorList>
            <person name="Varghese N."/>
            <person name="Submissions S."/>
        </authorList>
    </citation>
    <scope>NUCLEOTIDE SEQUENCE</scope>
    <source>
        <strain evidence="1">WTE2008</strain>
    </source>
</reference>
<keyword evidence="2" id="KW-1185">Reference proteome</keyword>
<evidence type="ECO:0000313" key="2">
    <source>
        <dbReference type="Proteomes" id="UP000192328"/>
    </source>
</evidence>
<sequence length="65" mass="7247">MAYITAAEVAKKWNVSQRRIQILCASGRIPGVFKLGAAWAIPENAIKPLDIRKNNGRKIKNSECH</sequence>